<reference evidence="15 16" key="1">
    <citation type="journal article" date="2015" name="Nat. Commun.">
        <title>Outbred genome sequencing and CRISPR/Cas9 gene editing in butterflies.</title>
        <authorList>
            <person name="Li X."/>
            <person name="Fan D."/>
            <person name="Zhang W."/>
            <person name="Liu G."/>
            <person name="Zhang L."/>
            <person name="Zhao L."/>
            <person name="Fang X."/>
            <person name="Chen L."/>
            <person name="Dong Y."/>
            <person name="Chen Y."/>
            <person name="Ding Y."/>
            <person name="Zhao R."/>
            <person name="Feng M."/>
            <person name="Zhu Y."/>
            <person name="Feng Y."/>
            <person name="Jiang X."/>
            <person name="Zhu D."/>
            <person name="Xiang H."/>
            <person name="Feng X."/>
            <person name="Li S."/>
            <person name="Wang J."/>
            <person name="Zhang G."/>
            <person name="Kronforst M.R."/>
            <person name="Wang W."/>
        </authorList>
    </citation>
    <scope>NUCLEOTIDE SEQUENCE [LARGE SCALE GENOMIC DNA]</scope>
    <source>
        <strain evidence="15">Ya'a_city_454_Pm</strain>
        <tissue evidence="15">Whole body</tissue>
    </source>
</reference>
<dbReference type="STRING" id="76193.A0A0N1IGX5"/>
<dbReference type="InterPro" id="IPR013783">
    <property type="entry name" value="Ig-like_fold"/>
</dbReference>
<evidence type="ECO:0000256" key="9">
    <source>
        <dbReference type="ARBA" id="ARBA00023180"/>
    </source>
</evidence>
<dbReference type="SMART" id="SM00408">
    <property type="entry name" value="IGc2"/>
    <property type="match status" value="8"/>
</dbReference>
<evidence type="ECO:0000256" key="7">
    <source>
        <dbReference type="ARBA" id="ARBA00023136"/>
    </source>
</evidence>
<proteinExistence type="inferred from homology"/>
<feature type="domain" description="Ig-like" evidence="14">
    <location>
        <begin position="583"/>
        <end position="672"/>
    </location>
</feature>
<keyword evidence="10" id="KW-0393">Immunoglobulin domain</keyword>
<evidence type="ECO:0000256" key="6">
    <source>
        <dbReference type="ARBA" id="ARBA00022737"/>
    </source>
</evidence>
<evidence type="ECO:0000256" key="5">
    <source>
        <dbReference type="ARBA" id="ARBA00022525"/>
    </source>
</evidence>
<dbReference type="Pfam" id="PF07679">
    <property type="entry name" value="I-set"/>
    <property type="match status" value="4"/>
</dbReference>
<dbReference type="SMART" id="SM00409">
    <property type="entry name" value="IG"/>
    <property type="match status" value="8"/>
</dbReference>
<dbReference type="Proteomes" id="UP000053240">
    <property type="component" value="Unassembled WGS sequence"/>
</dbReference>
<dbReference type="GO" id="GO:0005911">
    <property type="term" value="C:cell-cell junction"/>
    <property type="evidence" value="ECO:0007669"/>
    <property type="project" value="TreeGrafter"/>
</dbReference>
<dbReference type="GO" id="GO:0050839">
    <property type="term" value="F:cell adhesion molecule binding"/>
    <property type="evidence" value="ECO:0007669"/>
    <property type="project" value="TreeGrafter"/>
</dbReference>
<keyword evidence="8" id="KW-1015">Disulfide bond</keyword>
<dbReference type="SUPFAM" id="SSF48726">
    <property type="entry name" value="Immunoglobulin"/>
    <property type="match status" value="8"/>
</dbReference>
<evidence type="ECO:0000256" key="4">
    <source>
        <dbReference type="ARBA" id="ARBA00022475"/>
    </source>
</evidence>
<dbReference type="Gene3D" id="2.60.40.10">
    <property type="entry name" value="Immunoglobulins"/>
    <property type="match status" value="8"/>
</dbReference>
<dbReference type="InterPro" id="IPR013098">
    <property type="entry name" value="Ig_I-set"/>
</dbReference>
<dbReference type="GO" id="GO:0005886">
    <property type="term" value="C:plasma membrane"/>
    <property type="evidence" value="ECO:0007669"/>
    <property type="project" value="UniProtKB-SubCell"/>
</dbReference>
<dbReference type="FunFam" id="2.60.40.10:FF:000005">
    <property type="entry name" value="Neuronal cell adhesion molecule"/>
    <property type="match status" value="1"/>
</dbReference>
<feature type="domain" description="Ig-like" evidence="14">
    <location>
        <begin position="252"/>
        <end position="328"/>
    </location>
</feature>
<protein>
    <recommendedName>
        <fullName evidence="12">Hemolin</fullName>
    </recommendedName>
</protein>
<evidence type="ECO:0000313" key="16">
    <source>
        <dbReference type="Proteomes" id="UP000053240"/>
    </source>
</evidence>
<feature type="signal peptide" evidence="13">
    <location>
        <begin position="1"/>
        <end position="24"/>
    </location>
</feature>
<feature type="domain" description="Ig-like" evidence="14">
    <location>
        <begin position="788"/>
        <end position="880"/>
    </location>
</feature>
<evidence type="ECO:0000256" key="13">
    <source>
        <dbReference type="SAM" id="SignalP"/>
    </source>
</evidence>
<dbReference type="InterPro" id="IPR003599">
    <property type="entry name" value="Ig_sub"/>
</dbReference>
<comment type="subcellular location">
    <subcellularLocation>
        <location evidence="1">Cell membrane</location>
    </subcellularLocation>
    <subcellularLocation>
        <location evidence="2">Membrane</location>
        <topology evidence="2">Single-pass type I membrane protein</topology>
    </subcellularLocation>
    <subcellularLocation>
        <location evidence="3">Secreted</location>
    </subcellularLocation>
</comment>
<dbReference type="PROSITE" id="PS50835">
    <property type="entry name" value="IG_LIKE"/>
    <property type="match status" value="7"/>
</dbReference>
<keyword evidence="16" id="KW-1185">Reference proteome</keyword>
<evidence type="ECO:0000256" key="2">
    <source>
        <dbReference type="ARBA" id="ARBA00004479"/>
    </source>
</evidence>
<dbReference type="PANTHER" id="PTHR11640">
    <property type="entry name" value="NEPHRIN"/>
    <property type="match status" value="1"/>
</dbReference>
<feature type="domain" description="Ig-like" evidence="14">
    <location>
        <begin position="40"/>
        <end position="124"/>
    </location>
</feature>
<feature type="domain" description="Ig-like" evidence="14">
    <location>
        <begin position="483"/>
        <end position="574"/>
    </location>
</feature>
<feature type="domain" description="Ig-like" evidence="14">
    <location>
        <begin position="333"/>
        <end position="424"/>
    </location>
</feature>
<evidence type="ECO:0000259" key="14">
    <source>
        <dbReference type="PROSITE" id="PS50835"/>
    </source>
</evidence>
<keyword evidence="13" id="KW-0732">Signal</keyword>
<accession>A0A0N1IGX5</accession>
<dbReference type="EMBL" id="KQ459805">
    <property type="protein sequence ID" value="KPJ19896.1"/>
    <property type="molecule type" value="Genomic_DNA"/>
</dbReference>
<dbReference type="InterPro" id="IPR007110">
    <property type="entry name" value="Ig-like_dom"/>
</dbReference>
<feature type="chain" id="PRO_5005874031" description="Hemolin" evidence="13">
    <location>
        <begin position="25"/>
        <end position="882"/>
    </location>
</feature>
<evidence type="ECO:0000256" key="3">
    <source>
        <dbReference type="ARBA" id="ARBA00004613"/>
    </source>
</evidence>
<evidence type="ECO:0000256" key="10">
    <source>
        <dbReference type="ARBA" id="ARBA00023319"/>
    </source>
</evidence>
<keyword evidence="4" id="KW-1003">Cell membrane</keyword>
<evidence type="ECO:0000256" key="1">
    <source>
        <dbReference type="ARBA" id="ARBA00004236"/>
    </source>
</evidence>
<dbReference type="PANTHER" id="PTHR11640:SF158">
    <property type="entry name" value="V-SET AND IMMUNOGLOBULIN DOMAIN-CONTAINING PROTEIN 10-LIKE 2"/>
    <property type="match status" value="1"/>
</dbReference>
<name>A0A0N1IGX5_PAPMA</name>
<gene>
    <name evidence="15" type="ORF">RR48_02324</name>
</gene>
<evidence type="ECO:0000313" key="15">
    <source>
        <dbReference type="EMBL" id="KPJ19896.1"/>
    </source>
</evidence>
<sequence>MVLFKQFEILVTFGSLCLTNSVVAGKPDDLNLFPILAPSPAIVWLEIPPMNNITLSCSTVKKVPHLSYSWEKNGDTLNVKSNPRILSNKDNGTITIVNPTEEDVGRYQCFVEQNLRVATSAMINIYDTYLDISEYIEDHIATDKEPVILVCPVGSNPNPIFQWKVRDAKDHKNYTDIVKEHIIMPDGGLWLFNVTKEDALKNISYVCFVTSKISNKTGLAAEHFIVEVEDNNKGNKYLEKMYTSENVFAEVGKIIKLYCIYSGSPLPNITWMKDNKRILNSTSRITIDNKNRGQVLIINDVKEEDEGTYTCIVRNKVNAPRRHQIEVIVVMAPTIEYIGPVTDVIEGTAVTITFSINARPEPIVLWTLDAQPLFEESSDMELTTIFLEGEPTRSHLTIKNVTQGHTGYYGCKAYNVYDDSRYFTWRLNDWPVGIYKLWLKHGASVHFPPTRRHEDLKMGFVKSFAALAAFAAMSASLPVEDGPILAEVPAEVLYTVSDPPQHLRLPCSITGRSQNVLYTWQKDGKPFDWSKHANVVKTDNEGTIVFLKPKDDDEGHYQCFATSDVGVASTRIITAKRAYIKVPKVTVQRHKPIDGSPVKLDCPIPDAYPKPTIEWRLQLESDPKVSNEVANSRYTVAPDGALYISSVEKSDTFDNFKYVCLASSPAVDKPVVLAEHYIEGLDSNKGQDYTEVVPQYLNQNQTLLVGERTYLFCIFGGNPLAHPDWFKDGEDVNNSPQDRVTRYNKSKGKRLLIRDVWLSDQGKYVCKADNEKSTPKEHSFYVTVVSAPSFDKKPPTYIAAKEGEAVTIPCSVLAVPTAEISWTYNGHSLNRNGVNFNKSNENNRTVTDLHIASVKKSDGGYYGCNGVNQHGDVYAETLLRVA</sequence>
<organism evidence="15 16">
    <name type="scientific">Papilio machaon</name>
    <name type="common">Old World swallowtail butterfly</name>
    <dbReference type="NCBI Taxonomy" id="76193"/>
    <lineage>
        <taxon>Eukaryota</taxon>
        <taxon>Metazoa</taxon>
        <taxon>Ecdysozoa</taxon>
        <taxon>Arthropoda</taxon>
        <taxon>Hexapoda</taxon>
        <taxon>Insecta</taxon>
        <taxon>Pterygota</taxon>
        <taxon>Neoptera</taxon>
        <taxon>Endopterygota</taxon>
        <taxon>Lepidoptera</taxon>
        <taxon>Glossata</taxon>
        <taxon>Ditrysia</taxon>
        <taxon>Papilionoidea</taxon>
        <taxon>Papilionidae</taxon>
        <taxon>Papilioninae</taxon>
        <taxon>Papilio</taxon>
    </lineage>
</organism>
<dbReference type="GO" id="GO:0098609">
    <property type="term" value="P:cell-cell adhesion"/>
    <property type="evidence" value="ECO:0007669"/>
    <property type="project" value="TreeGrafter"/>
</dbReference>
<comment type="similarity">
    <text evidence="11">Belongs to the hemolin family.</text>
</comment>
<keyword evidence="9" id="KW-0325">Glycoprotein</keyword>
<dbReference type="CDD" id="cd00096">
    <property type="entry name" value="Ig"/>
    <property type="match status" value="1"/>
</dbReference>
<dbReference type="InterPro" id="IPR051275">
    <property type="entry name" value="Cell_adhesion_signaling"/>
</dbReference>
<dbReference type="AlphaFoldDB" id="A0A0N1IGX5"/>
<feature type="domain" description="Ig-like" evidence="14">
    <location>
        <begin position="694"/>
        <end position="783"/>
    </location>
</feature>
<dbReference type="InterPro" id="IPR036179">
    <property type="entry name" value="Ig-like_dom_sf"/>
</dbReference>
<dbReference type="InterPro" id="IPR003598">
    <property type="entry name" value="Ig_sub2"/>
</dbReference>
<evidence type="ECO:0000256" key="12">
    <source>
        <dbReference type="ARBA" id="ARBA00068688"/>
    </source>
</evidence>
<keyword evidence="5" id="KW-0964">Secreted</keyword>
<keyword evidence="7" id="KW-0472">Membrane</keyword>
<dbReference type="FunFam" id="2.60.40.10:FF:000032">
    <property type="entry name" value="palladin isoform X1"/>
    <property type="match status" value="1"/>
</dbReference>
<keyword evidence="6" id="KW-0677">Repeat</keyword>
<evidence type="ECO:0000256" key="8">
    <source>
        <dbReference type="ARBA" id="ARBA00023157"/>
    </source>
</evidence>
<dbReference type="InParanoid" id="A0A0N1IGX5"/>
<dbReference type="GO" id="GO:0005576">
    <property type="term" value="C:extracellular region"/>
    <property type="evidence" value="ECO:0007669"/>
    <property type="project" value="UniProtKB-SubCell"/>
</dbReference>
<evidence type="ECO:0000256" key="11">
    <source>
        <dbReference type="ARBA" id="ARBA00061228"/>
    </source>
</evidence>
<dbReference type="Pfam" id="PF13927">
    <property type="entry name" value="Ig_3"/>
    <property type="match status" value="2"/>
</dbReference>